<name>A0A7X0C2B6_9ACTN</name>
<reference evidence="1 2" key="1">
    <citation type="submission" date="2020-08" db="EMBL/GenBank/DDBJ databases">
        <title>Sequencing the genomes of 1000 actinobacteria strains.</title>
        <authorList>
            <person name="Klenk H.-P."/>
        </authorList>
    </citation>
    <scope>NUCLEOTIDE SEQUENCE [LARGE SCALE GENOMIC DNA]</scope>
    <source>
        <strain evidence="1 2">DSM 45913</strain>
    </source>
</reference>
<dbReference type="AlphaFoldDB" id="A0A7X0C2B6"/>
<protein>
    <submittedName>
        <fullName evidence="1">Uncharacterized protein</fullName>
    </submittedName>
</protein>
<comment type="caution">
    <text evidence="1">The sequence shown here is derived from an EMBL/GenBank/DDBJ whole genome shotgun (WGS) entry which is preliminary data.</text>
</comment>
<dbReference type="Proteomes" id="UP000583800">
    <property type="component" value="Unassembled WGS sequence"/>
</dbReference>
<dbReference type="EMBL" id="JACHJB010000002">
    <property type="protein sequence ID" value="MBB6347232.1"/>
    <property type="molecule type" value="Genomic_DNA"/>
</dbReference>
<sequence length="203" mass="22649">MDGKWLVNYFSTPARYPHNTVRGDQELDPVHTSDLMDVCEMVSRLVDRLRVEEFALRTENRTGLVVVYGMDEPEPRHRLRAALEQDGFTITVRRNEYGTSLEVHPRESDLIMTRLDLIIDTIAAVLPEARDIGELQSGVEQRLGHPVPPGLFHTTITIFNNSLRAHRQGQPFGAKVPEGMRRLVATAANTGVIPPLCAGSLSA</sequence>
<proteinExistence type="predicted"/>
<evidence type="ECO:0000313" key="2">
    <source>
        <dbReference type="Proteomes" id="UP000583800"/>
    </source>
</evidence>
<accession>A0A7X0C2B6</accession>
<organism evidence="1 2">
    <name type="scientific">Nonomuraea muscovyensis</name>
    <dbReference type="NCBI Taxonomy" id="1124761"/>
    <lineage>
        <taxon>Bacteria</taxon>
        <taxon>Bacillati</taxon>
        <taxon>Actinomycetota</taxon>
        <taxon>Actinomycetes</taxon>
        <taxon>Streptosporangiales</taxon>
        <taxon>Streptosporangiaceae</taxon>
        <taxon>Nonomuraea</taxon>
    </lineage>
</organism>
<keyword evidence="2" id="KW-1185">Reference proteome</keyword>
<evidence type="ECO:0000313" key="1">
    <source>
        <dbReference type="EMBL" id="MBB6347232.1"/>
    </source>
</evidence>
<gene>
    <name evidence="1" type="ORF">FHU36_003777</name>
</gene>
<dbReference type="RefSeq" id="WP_185085216.1">
    <property type="nucleotide sequence ID" value="NZ_JACHJB010000002.1"/>
</dbReference>